<sequence>MTDSTADTASTSTRDLTALALVCTLTPSPKPSSSELMARHVLGELEKNGVATSSVRVVDHDVKPGVQVDMGPGDAWPALHQQVLDADILVLATPIWMGHPCSIAQRVIERLDADLSETDDQGRPIMYDKTAIVAVVGNEDGAHKTIADMTQALSDIGFSIPAQAGTYWVGEAMQTVDYQDLDQVPENVASTTAGAARNAAHLARLLRAEPYPAGS</sequence>
<dbReference type="Proteomes" id="UP000256727">
    <property type="component" value="Unassembled WGS sequence"/>
</dbReference>
<dbReference type="Gene3D" id="3.40.50.360">
    <property type="match status" value="1"/>
</dbReference>
<keyword evidence="3" id="KW-1185">Reference proteome</keyword>
<evidence type="ECO:0000313" key="2">
    <source>
        <dbReference type="EMBL" id="REE04495.1"/>
    </source>
</evidence>
<dbReference type="InterPro" id="IPR029039">
    <property type="entry name" value="Flavoprotein-like_sf"/>
</dbReference>
<dbReference type="RefSeq" id="WP_115932416.1">
    <property type="nucleotide sequence ID" value="NZ_QREH01000001.1"/>
</dbReference>
<dbReference type="InterPro" id="IPR005025">
    <property type="entry name" value="FMN_Rdtase-like_dom"/>
</dbReference>
<protein>
    <submittedName>
        <fullName evidence="2">Multimeric flavodoxin WrbA</fullName>
    </submittedName>
</protein>
<organism evidence="2 3">
    <name type="scientific">Citricoccus muralis</name>
    <dbReference type="NCBI Taxonomy" id="169134"/>
    <lineage>
        <taxon>Bacteria</taxon>
        <taxon>Bacillati</taxon>
        <taxon>Actinomycetota</taxon>
        <taxon>Actinomycetes</taxon>
        <taxon>Micrococcales</taxon>
        <taxon>Micrococcaceae</taxon>
        <taxon>Citricoccus</taxon>
    </lineage>
</organism>
<gene>
    <name evidence="2" type="ORF">C8E99_2331</name>
</gene>
<comment type="caution">
    <text evidence="2">The sequence shown here is derived from an EMBL/GenBank/DDBJ whole genome shotgun (WGS) entry which is preliminary data.</text>
</comment>
<feature type="domain" description="NADPH-dependent FMN reductase-like" evidence="1">
    <location>
        <begin position="28"/>
        <end position="172"/>
    </location>
</feature>
<accession>A0A3D9LE48</accession>
<evidence type="ECO:0000259" key="1">
    <source>
        <dbReference type="Pfam" id="PF03358"/>
    </source>
</evidence>
<reference evidence="2 3" key="1">
    <citation type="submission" date="2018-07" db="EMBL/GenBank/DDBJ databases">
        <title>Sequencing the genomes of 1000 actinobacteria strains.</title>
        <authorList>
            <person name="Klenk H.-P."/>
        </authorList>
    </citation>
    <scope>NUCLEOTIDE SEQUENCE [LARGE SCALE GENOMIC DNA]</scope>
    <source>
        <strain evidence="2 3">DSM 14442</strain>
    </source>
</reference>
<dbReference type="GO" id="GO:0016491">
    <property type="term" value="F:oxidoreductase activity"/>
    <property type="evidence" value="ECO:0007669"/>
    <property type="project" value="InterPro"/>
</dbReference>
<dbReference type="Pfam" id="PF03358">
    <property type="entry name" value="FMN_red"/>
    <property type="match status" value="1"/>
</dbReference>
<evidence type="ECO:0000313" key="3">
    <source>
        <dbReference type="Proteomes" id="UP000256727"/>
    </source>
</evidence>
<dbReference type="AlphaFoldDB" id="A0A3D9LE48"/>
<dbReference type="EMBL" id="QREH01000001">
    <property type="protein sequence ID" value="REE04495.1"/>
    <property type="molecule type" value="Genomic_DNA"/>
</dbReference>
<dbReference type="OrthoDB" id="8853249at2"/>
<name>A0A3D9LE48_9MICC</name>
<proteinExistence type="predicted"/>
<dbReference type="SUPFAM" id="SSF52218">
    <property type="entry name" value="Flavoproteins"/>
    <property type="match status" value="1"/>
</dbReference>